<feature type="region of interest" description="Disordered" evidence="5">
    <location>
        <begin position="59"/>
        <end position="78"/>
    </location>
</feature>
<keyword evidence="2 4" id="KW-0472">Membrane</keyword>
<dbReference type="PROSITE" id="PS51123">
    <property type="entry name" value="OMPA_2"/>
    <property type="match status" value="1"/>
</dbReference>
<dbReference type="EMBL" id="CP063845">
    <property type="protein sequence ID" value="UFP96251.1"/>
    <property type="molecule type" value="Genomic_DNA"/>
</dbReference>
<reference evidence="8 9" key="1">
    <citation type="journal article" date="2021" name="Genome Biol. Evol.">
        <title>Complete Genome Sequencing of a Novel Gloeobacter Species from a Waterfall Cave in Mexico.</title>
        <authorList>
            <person name="Saw J.H."/>
            <person name="Cardona T."/>
            <person name="Montejano G."/>
        </authorList>
    </citation>
    <scope>NUCLEOTIDE SEQUENCE [LARGE SCALE GENOMIC DNA]</scope>
    <source>
        <strain evidence="8">MG652769</strain>
    </source>
</reference>
<protein>
    <submittedName>
        <fullName evidence="8">OmpA family protein</fullName>
    </submittedName>
</protein>
<dbReference type="InterPro" id="IPR036737">
    <property type="entry name" value="OmpA-like_sf"/>
</dbReference>
<proteinExistence type="predicted"/>
<evidence type="ECO:0000256" key="1">
    <source>
        <dbReference type="ARBA" id="ARBA00004442"/>
    </source>
</evidence>
<dbReference type="InterPro" id="IPR006665">
    <property type="entry name" value="OmpA-like"/>
</dbReference>
<feature type="domain" description="OmpA-like" evidence="7">
    <location>
        <begin position="101"/>
        <end position="225"/>
    </location>
</feature>
<feature type="chain" id="PRO_5047232906" evidence="6">
    <location>
        <begin position="26"/>
        <end position="227"/>
    </location>
</feature>
<dbReference type="Gene3D" id="3.30.1330.60">
    <property type="entry name" value="OmpA-like domain"/>
    <property type="match status" value="1"/>
</dbReference>
<evidence type="ECO:0000313" key="9">
    <source>
        <dbReference type="Proteomes" id="UP001054846"/>
    </source>
</evidence>
<dbReference type="Proteomes" id="UP001054846">
    <property type="component" value="Chromosome"/>
</dbReference>
<evidence type="ECO:0000256" key="3">
    <source>
        <dbReference type="ARBA" id="ARBA00023237"/>
    </source>
</evidence>
<dbReference type="CDD" id="cd07185">
    <property type="entry name" value="OmpA_C-like"/>
    <property type="match status" value="1"/>
</dbReference>
<feature type="compositionally biased region" description="Polar residues" evidence="5">
    <location>
        <begin position="62"/>
        <end position="78"/>
    </location>
</feature>
<evidence type="ECO:0000256" key="4">
    <source>
        <dbReference type="PROSITE-ProRule" id="PRU00473"/>
    </source>
</evidence>
<keyword evidence="6" id="KW-0732">Signal</keyword>
<evidence type="ECO:0000313" key="8">
    <source>
        <dbReference type="EMBL" id="UFP96251.1"/>
    </source>
</evidence>
<evidence type="ECO:0000259" key="7">
    <source>
        <dbReference type="PROSITE" id="PS51123"/>
    </source>
</evidence>
<organism evidence="8 9">
    <name type="scientific">Gloeobacter morelensis MG652769</name>
    <dbReference type="NCBI Taxonomy" id="2781736"/>
    <lineage>
        <taxon>Bacteria</taxon>
        <taxon>Bacillati</taxon>
        <taxon>Cyanobacteriota</taxon>
        <taxon>Cyanophyceae</taxon>
        <taxon>Gloeobacterales</taxon>
        <taxon>Gloeobacteraceae</taxon>
        <taxon>Gloeobacter</taxon>
        <taxon>Gloeobacter morelensis</taxon>
    </lineage>
</organism>
<evidence type="ECO:0000256" key="2">
    <source>
        <dbReference type="ARBA" id="ARBA00023136"/>
    </source>
</evidence>
<sequence length="227" mass="23659">MHAAFLLRASAASLVLLLVACGDRSAPTTAARPGEPAVSTQSIGRALVALDPSEVALVPPTGSETAADSAGGSATRSTQIAASETQVVNQILSDFNAQRTASGIVVTLPEDILFDFDKADLRPSAQAALQKLAQVINFYKDAPIAISGHTDSRGADSYNQGLSERRAAAVRSYLANNFKIPTGRLTAQGLGESKPVAPNTKPDGADDPAGRQKNRRVEILIKNRAGQ</sequence>
<dbReference type="PRINTS" id="PR01021">
    <property type="entry name" value="OMPADOMAIN"/>
</dbReference>
<feature type="region of interest" description="Disordered" evidence="5">
    <location>
        <begin position="185"/>
        <end position="216"/>
    </location>
</feature>
<evidence type="ECO:0000256" key="6">
    <source>
        <dbReference type="SAM" id="SignalP"/>
    </source>
</evidence>
<feature type="signal peptide" evidence="6">
    <location>
        <begin position="1"/>
        <end position="25"/>
    </location>
</feature>
<dbReference type="RefSeq" id="WP_230843496.1">
    <property type="nucleotide sequence ID" value="NZ_CP063845.1"/>
</dbReference>
<keyword evidence="3" id="KW-0998">Cell outer membrane</keyword>
<name>A0ABY3PRB5_9CYAN</name>
<evidence type="ECO:0000256" key="5">
    <source>
        <dbReference type="SAM" id="MobiDB-lite"/>
    </source>
</evidence>
<keyword evidence="9" id="KW-1185">Reference proteome</keyword>
<gene>
    <name evidence="8" type="ORF">ISF26_08610</name>
</gene>
<comment type="subcellular location">
    <subcellularLocation>
        <location evidence="1">Cell outer membrane</location>
    </subcellularLocation>
</comment>
<dbReference type="InterPro" id="IPR006664">
    <property type="entry name" value="OMP_bac"/>
</dbReference>
<accession>A0ABY3PRB5</accession>
<dbReference type="PANTHER" id="PTHR30329">
    <property type="entry name" value="STATOR ELEMENT OF FLAGELLAR MOTOR COMPLEX"/>
    <property type="match status" value="1"/>
</dbReference>
<dbReference type="PANTHER" id="PTHR30329:SF21">
    <property type="entry name" value="LIPOPROTEIN YIAD-RELATED"/>
    <property type="match status" value="1"/>
</dbReference>
<dbReference type="InterPro" id="IPR050330">
    <property type="entry name" value="Bact_OuterMem_StrucFunc"/>
</dbReference>
<dbReference type="SUPFAM" id="SSF103088">
    <property type="entry name" value="OmpA-like"/>
    <property type="match status" value="1"/>
</dbReference>
<dbReference type="Pfam" id="PF00691">
    <property type="entry name" value="OmpA"/>
    <property type="match status" value="1"/>
</dbReference>